<reference evidence="12 13" key="1">
    <citation type="submission" date="2019-03" db="EMBL/GenBank/DDBJ databases">
        <title>Draft genome of Massilia hortus sp. nov., a novel bacterial species of the Oxalobacteraceae family.</title>
        <authorList>
            <person name="Peta V."/>
            <person name="Raths R."/>
            <person name="Bucking H."/>
        </authorList>
    </citation>
    <scope>NUCLEOTIDE SEQUENCE [LARGE SCALE GENOMIC DNA]</scope>
    <source>
        <strain evidence="12 13">ONC3</strain>
    </source>
</reference>
<dbReference type="RefSeq" id="WP_135190881.1">
    <property type="nucleotide sequence ID" value="NZ_SPUM01000111.1"/>
</dbReference>
<feature type="region of interest" description="Disordered" evidence="10">
    <location>
        <begin position="101"/>
        <end position="128"/>
    </location>
</feature>
<evidence type="ECO:0000256" key="8">
    <source>
        <dbReference type="ARBA" id="ARBA00022989"/>
    </source>
</evidence>
<dbReference type="PROSITE" id="PS52015">
    <property type="entry name" value="TONB_CTD"/>
    <property type="match status" value="1"/>
</dbReference>
<evidence type="ECO:0000256" key="1">
    <source>
        <dbReference type="ARBA" id="ARBA00004383"/>
    </source>
</evidence>
<dbReference type="GO" id="GO:0015031">
    <property type="term" value="P:protein transport"/>
    <property type="evidence" value="ECO:0007669"/>
    <property type="project" value="UniProtKB-KW"/>
</dbReference>
<dbReference type="PANTHER" id="PTHR33446:SF2">
    <property type="entry name" value="PROTEIN TONB"/>
    <property type="match status" value="1"/>
</dbReference>
<dbReference type="GO" id="GO:0098797">
    <property type="term" value="C:plasma membrane protein complex"/>
    <property type="evidence" value="ECO:0007669"/>
    <property type="project" value="TreeGrafter"/>
</dbReference>
<keyword evidence="9" id="KW-0472">Membrane</keyword>
<evidence type="ECO:0000256" key="6">
    <source>
        <dbReference type="ARBA" id="ARBA00022692"/>
    </source>
</evidence>
<evidence type="ECO:0000256" key="5">
    <source>
        <dbReference type="ARBA" id="ARBA00022519"/>
    </source>
</evidence>
<dbReference type="SUPFAM" id="SSF74653">
    <property type="entry name" value="TolA/TonB C-terminal domain"/>
    <property type="match status" value="1"/>
</dbReference>
<proteinExistence type="inferred from homology"/>
<evidence type="ECO:0000313" key="13">
    <source>
        <dbReference type="Proteomes" id="UP000297258"/>
    </source>
</evidence>
<organism evidence="12 13">
    <name type="scientific">Massilia horti</name>
    <dbReference type="NCBI Taxonomy" id="2562153"/>
    <lineage>
        <taxon>Bacteria</taxon>
        <taxon>Pseudomonadati</taxon>
        <taxon>Pseudomonadota</taxon>
        <taxon>Betaproteobacteria</taxon>
        <taxon>Burkholderiales</taxon>
        <taxon>Oxalobacteraceae</taxon>
        <taxon>Telluria group</taxon>
        <taxon>Massilia</taxon>
    </lineage>
</organism>
<accession>A0A4Y9SV37</accession>
<keyword evidence="3" id="KW-0813">Transport</keyword>
<dbReference type="OrthoDB" id="8724624at2"/>
<dbReference type="Pfam" id="PF03544">
    <property type="entry name" value="TonB_C"/>
    <property type="match status" value="1"/>
</dbReference>
<name>A0A4Y9SV37_9BURK</name>
<keyword evidence="8" id="KW-1133">Transmembrane helix</keyword>
<dbReference type="GO" id="GO:0055085">
    <property type="term" value="P:transmembrane transport"/>
    <property type="evidence" value="ECO:0007669"/>
    <property type="project" value="InterPro"/>
</dbReference>
<dbReference type="GO" id="GO:0031992">
    <property type="term" value="F:energy transducer activity"/>
    <property type="evidence" value="ECO:0007669"/>
    <property type="project" value="TreeGrafter"/>
</dbReference>
<evidence type="ECO:0000256" key="4">
    <source>
        <dbReference type="ARBA" id="ARBA00022475"/>
    </source>
</evidence>
<dbReference type="Proteomes" id="UP000297258">
    <property type="component" value="Unassembled WGS sequence"/>
</dbReference>
<evidence type="ECO:0000256" key="3">
    <source>
        <dbReference type="ARBA" id="ARBA00022448"/>
    </source>
</evidence>
<dbReference type="InterPro" id="IPR051045">
    <property type="entry name" value="TonB-dependent_transducer"/>
</dbReference>
<dbReference type="InterPro" id="IPR037682">
    <property type="entry name" value="TonB_C"/>
</dbReference>
<feature type="region of interest" description="Disordered" evidence="10">
    <location>
        <begin position="53"/>
        <end position="76"/>
    </location>
</feature>
<keyword evidence="5" id="KW-0997">Cell inner membrane</keyword>
<evidence type="ECO:0000313" key="12">
    <source>
        <dbReference type="EMBL" id="TFW30298.1"/>
    </source>
</evidence>
<protein>
    <submittedName>
        <fullName evidence="12">Energy transducer TonB</fullName>
    </submittedName>
</protein>
<dbReference type="Gene3D" id="3.30.1150.10">
    <property type="match status" value="1"/>
</dbReference>
<keyword evidence="6" id="KW-0812">Transmembrane</keyword>
<feature type="domain" description="TonB C-terminal" evidence="11">
    <location>
        <begin position="132"/>
        <end position="223"/>
    </location>
</feature>
<evidence type="ECO:0000256" key="9">
    <source>
        <dbReference type="ARBA" id="ARBA00023136"/>
    </source>
</evidence>
<evidence type="ECO:0000256" key="7">
    <source>
        <dbReference type="ARBA" id="ARBA00022927"/>
    </source>
</evidence>
<evidence type="ECO:0000256" key="2">
    <source>
        <dbReference type="ARBA" id="ARBA00006555"/>
    </source>
</evidence>
<keyword evidence="4" id="KW-1003">Cell membrane</keyword>
<comment type="subcellular location">
    <subcellularLocation>
        <location evidence="1">Cell inner membrane</location>
        <topology evidence="1">Single-pass membrane protein</topology>
        <orientation evidence="1">Periplasmic side</orientation>
    </subcellularLocation>
</comment>
<dbReference type="InterPro" id="IPR006260">
    <property type="entry name" value="TonB/TolA_C"/>
</dbReference>
<sequence length="223" mass="23437">MHFSHVNHAGANKASKFALVAGIHLAVGVAFVHSLNTRHISLPKMEDLMVTLVPELTPPPPPPPPPEPPRPMPRVAPPQIVVPQVEVEVPPPVEQPVVQATTVPDPNPAPVAQTQVEAPPAAQPSPNTGVMRTAVLADTNSCATPAYPASSLRNGDTGTVTLALMVGADGKVTGSRIQKSSGHRELDKAAINALSLCRFKPAMNNGVAEAGWAQIAYDWKLED</sequence>
<dbReference type="PANTHER" id="PTHR33446">
    <property type="entry name" value="PROTEIN TONB-RELATED"/>
    <property type="match status" value="1"/>
</dbReference>
<evidence type="ECO:0000259" key="11">
    <source>
        <dbReference type="PROSITE" id="PS52015"/>
    </source>
</evidence>
<dbReference type="EMBL" id="SPUM01000111">
    <property type="protein sequence ID" value="TFW30298.1"/>
    <property type="molecule type" value="Genomic_DNA"/>
</dbReference>
<keyword evidence="13" id="KW-1185">Reference proteome</keyword>
<feature type="compositionally biased region" description="Pro residues" evidence="10">
    <location>
        <begin position="56"/>
        <end position="76"/>
    </location>
</feature>
<dbReference type="NCBIfam" id="TIGR01352">
    <property type="entry name" value="tonB_Cterm"/>
    <property type="match status" value="1"/>
</dbReference>
<dbReference type="AlphaFoldDB" id="A0A4Y9SV37"/>
<comment type="caution">
    <text evidence="12">The sequence shown here is derived from an EMBL/GenBank/DDBJ whole genome shotgun (WGS) entry which is preliminary data.</text>
</comment>
<gene>
    <name evidence="12" type="ORF">E4O92_17170</name>
</gene>
<evidence type="ECO:0000256" key="10">
    <source>
        <dbReference type="SAM" id="MobiDB-lite"/>
    </source>
</evidence>
<keyword evidence="7" id="KW-0653">Protein transport</keyword>
<comment type="similarity">
    <text evidence="2">Belongs to the TonB family.</text>
</comment>